<dbReference type="PROSITE" id="PS51187">
    <property type="entry name" value="AUTOINDUCER_SYNTH_2"/>
    <property type="match status" value="1"/>
</dbReference>
<dbReference type="PANTHER" id="PTHR39322">
    <property type="entry name" value="ACYL-HOMOSERINE-LACTONE SYNTHASE"/>
    <property type="match status" value="1"/>
</dbReference>
<evidence type="ECO:0000256" key="4">
    <source>
        <dbReference type="ARBA" id="ARBA00022691"/>
    </source>
</evidence>
<sequence length="216" mass="24115">MDISLVRKGNHSFSSSDEHEMYRLRHQMFHDRLAWDVNTQDGLEFDDFDRLDPPYVIARDERILCGCWRILPTTGANMLRDVFPQLLCGAPAPCGEDIWELSRFAVLRQKSDAFGFSRLPLQMMEYIVQLARQQGITQLVTVTTAGLERLLRHAGLRPRRLGPMLSIGVARTIALSFDTSEATLAALTHSISACAPPAADRTARYISPNATALATA</sequence>
<dbReference type="PANTHER" id="PTHR39322:SF1">
    <property type="entry name" value="ISOVALERYL-HOMOSERINE LACTONE SYNTHASE"/>
    <property type="match status" value="1"/>
</dbReference>
<evidence type="ECO:0000313" key="9">
    <source>
        <dbReference type="EMBL" id="UXY16136.1"/>
    </source>
</evidence>
<accession>A0ABY6DRN2</accession>
<evidence type="ECO:0000256" key="6">
    <source>
        <dbReference type="ARBA" id="ARBA00048576"/>
    </source>
</evidence>
<name>A0ABY6DRN2_9NEIS</name>
<dbReference type="Gene3D" id="3.40.630.30">
    <property type="match status" value="1"/>
</dbReference>
<dbReference type="SUPFAM" id="SSF55729">
    <property type="entry name" value="Acyl-CoA N-acyltransferases (Nat)"/>
    <property type="match status" value="1"/>
</dbReference>
<dbReference type="InterPro" id="IPR001690">
    <property type="entry name" value="Autoind_synthase"/>
</dbReference>
<protein>
    <recommendedName>
        <fullName evidence="1 8">Acyl-homoserine-lactone synthase</fullName>
        <ecNumber evidence="1 8">2.3.1.184</ecNumber>
    </recommendedName>
    <alternativeName>
        <fullName evidence="8">Autoinducer synthesis protein</fullName>
    </alternativeName>
</protein>
<dbReference type="EMBL" id="CP106753">
    <property type="protein sequence ID" value="UXY16136.1"/>
    <property type="molecule type" value="Genomic_DNA"/>
</dbReference>
<comment type="similarity">
    <text evidence="7 8">Belongs to the autoinducer synthase family.</text>
</comment>
<gene>
    <name evidence="9" type="ORF">N8I74_03715</name>
</gene>
<evidence type="ECO:0000256" key="1">
    <source>
        <dbReference type="ARBA" id="ARBA00012340"/>
    </source>
</evidence>
<dbReference type="InterPro" id="IPR016181">
    <property type="entry name" value="Acyl_CoA_acyltransferase"/>
</dbReference>
<dbReference type="Proteomes" id="UP001061302">
    <property type="component" value="Chromosome"/>
</dbReference>
<dbReference type="Pfam" id="PF00765">
    <property type="entry name" value="Autoind_synth"/>
    <property type="match status" value="1"/>
</dbReference>
<dbReference type="EC" id="2.3.1.184" evidence="1 8"/>
<evidence type="ECO:0000256" key="5">
    <source>
        <dbReference type="ARBA" id="ARBA00022929"/>
    </source>
</evidence>
<keyword evidence="2 7" id="KW-0673">Quorum sensing</keyword>
<evidence type="ECO:0000313" key="10">
    <source>
        <dbReference type="Proteomes" id="UP001061302"/>
    </source>
</evidence>
<comment type="catalytic activity">
    <reaction evidence="6 8">
        <text>a fatty acyl-[ACP] + S-adenosyl-L-methionine = an N-acyl-L-homoserine lactone + S-methyl-5'-thioadenosine + holo-[ACP] + H(+)</text>
        <dbReference type="Rhea" id="RHEA:10096"/>
        <dbReference type="Rhea" id="RHEA-COMP:9685"/>
        <dbReference type="Rhea" id="RHEA-COMP:14125"/>
        <dbReference type="ChEBI" id="CHEBI:15378"/>
        <dbReference type="ChEBI" id="CHEBI:17509"/>
        <dbReference type="ChEBI" id="CHEBI:55474"/>
        <dbReference type="ChEBI" id="CHEBI:59789"/>
        <dbReference type="ChEBI" id="CHEBI:64479"/>
        <dbReference type="ChEBI" id="CHEBI:138651"/>
        <dbReference type="EC" id="2.3.1.184"/>
    </reaction>
</comment>
<evidence type="ECO:0000256" key="8">
    <source>
        <dbReference type="RuleBase" id="RU361135"/>
    </source>
</evidence>
<evidence type="ECO:0000256" key="2">
    <source>
        <dbReference type="ARBA" id="ARBA00022654"/>
    </source>
</evidence>
<organism evidence="9 10">
    <name type="scientific">Chitiniphilus purpureus</name>
    <dbReference type="NCBI Taxonomy" id="2981137"/>
    <lineage>
        <taxon>Bacteria</taxon>
        <taxon>Pseudomonadati</taxon>
        <taxon>Pseudomonadota</taxon>
        <taxon>Betaproteobacteria</taxon>
        <taxon>Neisseriales</taxon>
        <taxon>Chitinibacteraceae</taxon>
        <taxon>Chitiniphilus</taxon>
    </lineage>
</organism>
<keyword evidence="5 7" id="KW-0071">Autoinducer synthesis</keyword>
<dbReference type="PROSITE" id="PS00949">
    <property type="entry name" value="AUTOINDUCER_SYNTH_1"/>
    <property type="match status" value="1"/>
</dbReference>
<dbReference type="RefSeq" id="WP_263125577.1">
    <property type="nucleotide sequence ID" value="NZ_CP106753.1"/>
</dbReference>
<keyword evidence="10" id="KW-1185">Reference proteome</keyword>
<evidence type="ECO:0000256" key="3">
    <source>
        <dbReference type="ARBA" id="ARBA00022679"/>
    </source>
</evidence>
<keyword evidence="4 8" id="KW-0949">S-adenosyl-L-methionine</keyword>
<dbReference type="PRINTS" id="PR01549">
    <property type="entry name" value="AUTOINDCRSYN"/>
</dbReference>
<dbReference type="InterPro" id="IPR018311">
    <property type="entry name" value="Autoind_synth_CS"/>
</dbReference>
<evidence type="ECO:0000256" key="7">
    <source>
        <dbReference type="PROSITE-ProRule" id="PRU00533"/>
    </source>
</evidence>
<proteinExistence type="inferred from homology"/>
<keyword evidence="3 8" id="KW-0808">Transferase</keyword>
<reference evidence="9" key="1">
    <citation type="submission" date="2022-10" db="EMBL/GenBank/DDBJ databases">
        <title>Chitiniphilus purpureus sp. nov., a novel chitin-degrading bacterium isolated from crawfish pond sediment.</title>
        <authorList>
            <person name="Li K."/>
        </authorList>
    </citation>
    <scope>NUCLEOTIDE SEQUENCE</scope>
    <source>
        <strain evidence="9">CD1</strain>
    </source>
</reference>